<feature type="signal peptide" evidence="1">
    <location>
        <begin position="1"/>
        <end position="16"/>
    </location>
</feature>
<dbReference type="KEGG" id="pbap:Pla133_44240"/>
<organism evidence="2 3">
    <name type="scientific">Engelhardtia mirabilis</name>
    <dbReference type="NCBI Taxonomy" id="2528011"/>
    <lineage>
        <taxon>Bacteria</taxon>
        <taxon>Pseudomonadati</taxon>
        <taxon>Planctomycetota</taxon>
        <taxon>Planctomycetia</taxon>
        <taxon>Planctomycetia incertae sedis</taxon>
        <taxon>Engelhardtia</taxon>
    </lineage>
</organism>
<dbReference type="Proteomes" id="UP000316921">
    <property type="component" value="Chromosome"/>
</dbReference>
<dbReference type="RefSeq" id="WP_145069085.1">
    <property type="nucleotide sequence ID" value="NZ_CP036287.1"/>
</dbReference>
<keyword evidence="1" id="KW-0732">Signal</keyword>
<dbReference type="AlphaFoldDB" id="A0A518BQR2"/>
<protein>
    <submittedName>
        <fullName evidence="2">Uncharacterized protein</fullName>
    </submittedName>
</protein>
<evidence type="ECO:0000313" key="3">
    <source>
        <dbReference type="Proteomes" id="UP000316921"/>
    </source>
</evidence>
<keyword evidence="3" id="KW-1185">Reference proteome</keyword>
<sequence precursor="true">MSVLLPCLIAVTQISAAPVLSVENPGFGSSSDPSTGPWFGLALGQDHDFVVRTQPGAPVVFVASTGAPTGLGFEGQPLAVDLASAFVFGAATADGAGQARLGLSVPTTLGVGTPLWTQAAAIDPLGFTASLSNGLEHEFTDLAFNVVVEGFKSQHPAAFTAPSTLLLTDDAAWQAFWFQHNPFVPAPTVDFTRDVVYASFGGLTLSSGYSHHVDALIPIGGGVRVESTQFTPGLGCAVLFTQQGPFQFVAVDRAAAGATLVNQTTQTQKPPCP</sequence>
<dbReference type="EMBL" id="CP036287">
    <property type="protein sequence ID" value="QDU69305.1"/>
    <property type="molecule type" value="Genomic_DNA"/>
</dbReference>
<evidence type="ECO:0000313" key="2">
    <source>
        <dbReference type="EMBL" id="QDU69305.1"/>
    </source>
</evidence>
<feature type="chain" id="PRO_5021743272" evidence="1">
    <location>
        <begin position="17"/>
        <end position="273"/>
    </location>
</feature>
<proteinExistence type="predicted"/>
<evidence type="ECO:0000256" key="1">
    <source>
        <dbReference type="SAM" id="SignalP"/>
    </source>
</evidence>
<gene>
    <name evidence="2" type="ORF">Pla133_44240</name>
</gene>
<accession>A0A518BQR2</accession>
<reference evidence="2 3" key="1">
    <citation type="submission" date="2019-02" db="EMBL/GenBank/DDBJ databases">
        <title>Deep-cultivation of Planctomycetes and their phenomic and genomic characterization uncovers novel biology.</title>
        <authorList>
            <person name="Wiegand S."/>
            <person name="Jogler M."/>
            <person name="Boedeker C."/>
            <person name="Pinto D."/>
            <person name="Vollmers J."/>
            <person name="Rivas-Marin E."/>
            <person name="Kohn T."/>
            <person name="Peeters S.H."/>
            <person name="Heuer A."/>
            <person name="Rast P."/>
            <person name="Oberbeckmann S."/>
            <person name="Bunk B."/>
            <person name="Jeske O."/>
            <person name="Meyerdierks A."/>
            <person name="Storesund J.E."/>
            <person name="Kallscheuer N."/>
            <person name="Luecker S."/>
            <person name="Lage O.M."/>
            <person name="Pohl T."/>
            <person name="Merkel B.J."/>
            <person name="Hornburger P."/>
            <person name="Mueller R.-W."/>
            <person name="Bruemmer F."/>
            <person name="Labrenz M."/>
            <person name="Spormann A.M."/>
            <person name="Op den Camp H."/>
            <person name="Overmann J."/>
            <person name="Amann R."/>
            <person name="Jetten M.S.M."/>
            <person name="Mascher T."/>
            <person name="Medema M.H."/>
            <person name="Devos D.P."/>
            <person name="Kaster A.-K."/>
            <person name="Ovreas L."/>
            <person name="Rohde M."/>
            <person name="Galperin M.Y."/>
            <person name="Jogler C."/>
        </authorList>
    </citation>
    <scope>NUCLEOTIDE SEQUENCE [LARGE SCALE GENOMIC DNA]</scope>
    <source>
        <strain evidence="2 3">Pla133</strain>
    </source>
</reference>
<name>A0A518BQR2_9BACT</name>